<keyword evidence="3" id="KW-0732">Signal</keyword>
<feature type="chain" id="PRO_5038427441" evidence="3">
    <location>
        <begin position="20"/>
        <end position="505"/>
    </location>
</feature>
<accession>A0A8J3QQA4</accession>
<evidence type="ECO:0000256" key="3">
    <source>
        <dbReference type="SAM" id="SignalP"/>
    </source>
</evidence>
<organism evidence="4 5">
    <name type="scientific">Rugosimonospora africana</name>
    <dbReference type="NCBI Taxonomy" id="556532"/>
    <lineage>
        <taxon>Bacteria</taxon>
        <taxon>Bacillati</taxon>
        <taxon>Actinomycetota</taxon>
        <taxon>Actinomycetes</taxon>
        <taxon>Micromonosporales</taxon>
        <taxon>Micromonosporaceae</taxon>
        <taxon>Rugosimonospora</taxon>
    </lineage>
</organism>
<sequence>MKRTRLLAAGIASILSATAAVSVGLATGAPGAAAASGKASPIKHVIEVMLENHTFDNIFGTFPGADGIPAGATLPNPNAASSSAPDVHPVFATPNEGDVMSALNNGRGQLQMSMDYQPGTGYQMDHFTLLPANSMASITEFGPDFTPNQQYLAQHFELADHNFQPLIAPTQPNVMAALNGTSHGWYYNNFNLNDPQPWNSIFDEMTAAERSWKIYYGLPREHLNGTIWEKIVPPDHLQDITTGDQFISDVTSGSLPEFSFVRPGYGFSGEAEEDLGNPDLWVGQLVNAVAHSQYWDSTAIFVTYDEGGGFWDHAAPPAAREYGTRTPMTIISPYARPGVYHQQTTNVSILSFMQKLWKMHPLTPLNKQQNDLTSAFNFGQTPLPAPDMPVAPPDALAFHKPGNILSNIDEPAKGKPVSIGLMAETPGLSLDSAANGPIALSYTPPPGVTAPAGNPTTVMMTGGQANFTLTFPTVGYYRVAATGPNGSLGWATIDVGTTPATAPAQ</sequence>
<keyword evidence="2" id="KW-0843">Virulence</keyword>
<dbReference type="Proteomes" id="UP000642748">
    <property type="component" value="Unassembled WGS sequence"/>
</dbReference>
<protein>
    <submittedName>
        <fullName evidence="4">Phospholipase C, phosphocholine-specific</fullName>
    </submittedName>
</protein>
<comment type="caution">
    <text evidence="4">The sequence shown here is derived from an EMBL/GenBank/DDBJ whole genome shotgun (WGS) entry which is preliminary data.</text>
</comment>
<evidence type="ECO:0000256" key="2">
    <source>
        <dbReference type="ARBA" id="ARBA00023026"/>
    </source>
</evidence>
<keyword evidence="5" id="KW-1185">Reference proteome</keyword>
<dbReference type="PANTHER" id="PTHR31956">
    <property type="entry name" value="NON-SPECIFIC PHOSPHOLIPASE C4-RELATED"/>
    <property type="match status" value="1"/>
</dbReference>
<dbReference type="SUPFAM" id="SSF53649">
    <property type="entry name" value="Alkaline phosphatase-like"/>
    <property type="match status" value="1"/>
</dbReference>
<reference evidence="4" key="1">
    <citation type="submission" date="2021-01" db="EMBL/GenBank/DDBJ databases">
        <title>Whole genome shotgun sequence of Rugosimonospora africana NBRC 104875.</title>
        <authorList>
            <person name="Komaki H."/>
            <person name="Tamura T."/>
        </authorList>
    </citation>
    <scope>NUCLEOTIDE SEQUENCE</scope>
    <source>
        <strain evidence="4">NBRC 104875</strain>
    </source>
</reference>
<evidence type="ECO:0000256" key="1">
    <source>
        <dbReference type="ARBA" id="ARBA00022801"/>
    </source>
</evidence>
<dbReference type="GO" id="GO:0042578">
    <property type="term" value="F:phosphoric ester hydrolase activity"/>
    <property type="evidence" value="ECO:0007669"/>
    <property type="project" value="UniProtKB-ARBA"/>
</dbReference>
<proteinExistence type="predicted"/>
<dbReference type="PANTHER" id="PTHR31956:SF1">
    <property type="entry name" value="NON-SPECIFIC PHOSPHOLIPASE C1"/>
    <property type="match status" value="1"/>
</dbReference>
<gene>
    <name evidence="4" type="primary">plcC_1</name>
    <name evidence="4" type="ORF">Raf01_36670</name>
</gene>
<name>A0A8J3QQA4_9ACTN</name>
<dbReference type="AlphaFoldDB" id="A0A8J3QQA4"/>
<dbReference type="Pfam" id="PF04185">
    <property type="entry name" value="Phosphoesterase"/>
    <property type="match status" value="1"/>
</dbReference>
<evidence type="ECO:0000313" key="4">
    <source>
        <dbReference type="EMBL" id="GIH15495.1"/>
    </source>
</evidence>
<feature type="signal peptide" evidence="3">
    <location>
        <begin position="1"/>
        <end position="19"/>
    </location>
</feature>
<dbReference type="EMBL" id="BONZ01000034">
    <property type="protein sequence ID" value="GIH15495.1"/>
    <property type="molecule type" value="Genomic_DNA"/>
</dbReference>
<keyword evidence="1" id="KW-0378">Hydrolase</keyword>
<evidence type="ECO:0000313" key="5">
    <source>
        <dbReference type="Proteomes" id="UP000642748"/>
    </source>
</evidence>
<dbReference type="InterPro" id="IPR007312">
    <property type="entry name" value="Phosphoesterase"/>
</dbReference>
<dbReference type="Gene3D" id="3.40.720.10">
    <property type="entry name" value="Alkaline Phosphatase, subunit A"/>
    <property type="match status" value="2"/>
</dbReference>
<dbReference type="InterPro" id="IPR017850">
    <property type="entry name" value="Alkaline_phosphatase_core_sf"/>
</dbReference>